<sequence>MKAYVESRTPVLQPLRPSFKVGDCEAAARQYVGWLGFNLDWDWRESPGQPTIASLSRDGVSFFISDDPRVSHGPSSIHPSVRHLDALVDEWNANRPGSVKVRIAPPCEFPDVPITDDWGNVFVFEGQNEQEERQRRDAIRPKMRQYIQE</sequence>
<dbReference type="EMBL" id="NTKD01000034">
    <property type="protein sequence ID" value="PDH38814.1"/>
    <property type="molecule type" value="Genomic_DNA"/>
</dbReference>
<proteinExistence type="predicted"/>
<evidence type="ECO:0000313" key="1">
    <source>
        <dbReference type="EMBL" id="PDH38814.1"/>
    </source>
</evidence>
<protein>
    <submittedName>
        <fullName evidence="1">Uncharacterized protein</fullName>
    </submittedName>
</protein>
<dbReference type="InterPro" id="IPR029068">
    <property type="entry name" value="Glyas_Bleomycin-R_OHBP_Dase"/>
</dbReference>
<gene>
    <name evidence="1" type="ORF">CNE99_06750</name>
</gene>
<evidence type="ECO:0000313" key="2">
    <source>
        <dbReference type="Proteomes" id="UP000219327"/>
    </source>
</evidence>
<comment type="caution">
    <text evidence="1">The sequence shown here is derived from an EMBL/GenBank/DDBJ whole genome shotgun (WGS) entry which is preliminary data.</text>
</comment>
<dbReference type="SUPFAM" id="SSF54593">
    <property type="entry name" value="Glyoxalase/Bleomycin resistance protein/Dihydroxybiphenyl dioxygenase"/>
    <property type="match status" value="1"/>
</dbReference>
<reference evidence="1 2" key="1">
    <citation type="submission" date="2017-08" db="EMBL/GenBank/DDBJ databases">
        <title>Fine stratification of microbial communities through a metagenomic profile of the photic zone.</title>
        <authorList>
            <person name="Haro-Moreno J.M."/>
            <person name="Lopez-Perez M."/>
            <person name="De La Torre J."/>
            <person name="Picazo A."/>
            <person name="Camacho A."/>
            <person name="Rodriguez-Valera F."/>
        </authorList>
    </citation>
    <scope>NUCLEOTIDE SEQUENCE [LARGE SCALE GENOMIC DNA]</scope>
    <source>
        <strain evidence="1">MED-G24</strain>
    </source>
</reference>
<dbReference type="Gene3D" id="3.10.180.10">
    <property type="entry name" value="2,3-Dihydroxybiphenyl 1,2-Dioxygenase, domain 1"/>
    <property type="match status" value="1"/>
</dbReference>
<organism evidence="1 2">
    <name type="scientific">OM182 bacterium MED-G24</name>
    <dbReference type="NCBI Taxonomy" id="1986255"/>
    <lineage>
        <taxon>Bacteria</taxon>
        <taxon>Pseudomonadati</taxon>
        <taxon>Pseudomonadota</taxon>
        <taxon>Gammaproteobacteria</taxon>
        <taxon>OMG group</taxon>
        <taxon>OM182 clade</taxon>
    </lineage>
</organism>
<accession>A0A2A5WRH8</accession>
<dbReference type="Proteomes" id="UP000219327">
    <property type="component" value="Unassembled WGS sequence"/>
</dbReference>
<name>A0A2A5WRH8_9GAMM</name>
<dbReference type="AlphaFoldDB" id="A0A2A5WRH8"/>